<evidence type="ECO:0000313" key="2">
    <source>
        <dbReference type="EMBL" id="MBB5318185.1"/>
    </source>
</evidence>
<proteinExistence type="predicted"/>
<reference evidence="2" key="1">
    <citation type="submission" date="2020-08" db="EMBL/GenBank/DDBJ databases">
        <title>Genomic Encyclopedia of Type Strains, Phase IV (KMG-V): Genome sequencing to study the core and pangenomes of soil and plant-associated prokaryotes.</title>
        <authorList>
            <person name="Whitman W."/>
        </authorList>
    </citation>
    <scope>NUCLEOTIDE SEQUENCE [LARGE SCALE GENOMIC DNA]</scope>
    <source>
        <strain evidence="2">M8UP27</strain>
    </source>
</reference>
<dbReference type="AlphaFoldDB" id="A0A7W8IJB1"/>
<keyword evidence="3" id="KW-1185">Reference proteome</keyword>
<feature type="chain" id="PRO_5030819758" evidence="1">
    <location>
        <begin position="24"/>
        <end position="123"/>
    </location>
</feature>
<sequence length="123" mass="13459">MKSARQLGIVLLLLVSYLTPAMACMVSDVQMNAEERACCRTMQNHCEPMGMQASHGCCQKAPRSSHDDALDTKAVSYHPIAVAIIWLTATEWLHPTSFAVGWAEQADYSPPQSPPSSISVLRI</sequence>
<evidence type="ECO:0000313" key="3">
    <source>
        <dbReference type="Proteomes" id="UP000568106"/>
    </source>
</evidence>
<dbReference type="EMBL" id="JACHDY010000004">
    <property type="protein sequence ID" value="MBB5318185.1"/>
    <property type="molecule type" value="Genomic_DNA"/>
</dbReference>
<gene>
    <name evidence="2" type="ORF">HDF09_002882</name>
</gene>
<dbReference type="Proteomes" id="UP000568106">
    <property type="component" value="Unassembled WGS sequence"/>
</dbReference>
<evidence type="ECO:0000256" key="1">
    <source>
        <dbReference type="SAM" id="SignalP"/>
    </source>
</evidence>
<keyword evidence="1" id="KW-0732">Signal</keyword>
<protein>
    <submittedName>
        <fullName evidence="2">Uncharacterized protein</fullName>
    </submittedName>
</protein>
<feature type="signal peptide" evidence="1">
    <location>
        <begin position="1"/>
        <end position="23"/>
    </location>
</feature>
<comment type="caution">
    <text evidence="2">The sequence shown here is derived from an EMBL/GenBank/DDBJ whole genome shotgun (WGS) entry which is preliminary data.</text>
</comment>
<name>A0A7W8IJB1_9BACT</name>
<accession>A0A7W8IJB1</accession>
<organism evidence="2 3">
    <name type="scientific">Tunturiibacter empetritectus</name>
    <dbReference type="NCBI Taxonomy" id="3069691"/>
    <lineage>
        <taxon>Bacteria</taxon>
        <taxon>Pseudomonadati</taxon>
        <taxon>Acidobacteriota</taxon>
        <taxon>Terriglobia</taxon>
        <taxon>Terriglobales</taxon>
        <taxon>Acidobacteriaceae</taxon>
        <taxon>Tunturiibacter</taxon>
    </lineage>
</organism>